<keyword evidence="2" id="KW-1185">Reference proteome</keyword>
<proteinExistence type="predicted"/>
<dbReference type="Proteomes" id="UP001341840">
    <property type="component" value="Unassembled WGS sequence"/>
</dbReference>
<dbReference type="EMBL" id="JASCZI010092956">
    <property type="protein sequence ID" value="MED6152951.1"/>
    <property type="molecule type" value="Genomic_DNA"/>
</dbReference>
<protein>
    <submittedName>
        <fullName evidence="1">Uncharacterized protein</fullName>
    </submittedName>
</protein>
<sequence>RHDLSLPVDPPGVSIDSTGQVGTYFYTAPEIEQGWPKIDEKGELPPAWVAQFPEQESLVRRLISPSPSDRPSATELGDFDIIGGTLALTEAEVIK</sequence>
<gene>
    <name evidence="1" type="ORF">PIB30_096870</name>
</gene>
<feature type="non-terminal residue" evidence="1">
    <location>
        <position position="95"/>
    </location>
</feature>
<feature type="non-terminal residue" evidence="1">
    <location>
        <position position="1"/>
    </location>
</feature>
<reference evidence="1 2" key="1">
    <citation type="journal article" date="2023" name="Plants (Basel)">
        <title>Bridging the Gap: Combining Genomics and Transcriptomics Approaches to Understand Stylosanthes scabra, an Orphan Legume from the Brazilian Caatinga.</title>
        <authorList>
            <person name="Ferreira-Neto J.R.C."/>
            <person name="da Silva M.D."/>
            <person name="Binneck E."/>
            <person name="de Melo N.F."/>
            <person name="da Silva R.H."/>
            <person name="de Melo A.L.T.M."/>
            <person name="Pandolfi V."/>
            <person name="Bustamante F.O."/>
            <person name="Brasileiro-Vidal A.C."/>
            <person name="Benko-Iseppon A.M."/>
        </authorList>
    </citation>
    <scope>NUCLEOTIDE SEQUENCE [LARGE SCALE GENOMIC DNA]</scope>
    <source>
        <tissue evidence="1">Leaves</tissue>
    </source>
</reference>
<organism evidence="1 2">
    <name type="scientific">Stylosanthes scabra</name>
    <dbReference type="NCBI Taxonomy" id="79078"/>
    <lineage>
        <taxon>Eukaryota</taxon>
        <taxon>Viridiplantae</taxon>
        <taxon>Streptophyta</taxon>
        <taxon>Embryophyta</taxon>
        <taxon>Tracheophyta</taxon>
        <taxon>Spermatophyta</taxon>
        <taxon>Magnoliopsida</taxon>
        <taxon>eudicotyledons</taxon>
        <taxon>Gunneridae</taxon>
        <taxon>Pentapetalae</taxon>
        <taxon>rosids</taxon>
        <taxon>fabids</taxon>
        <taxon>Fabales</taxon>
        <taxon>Fabaceae</taxon>
        <taxon>Papilionoideae</taxon>
        <taxon>50 kb inversion clade</taxon>
        <taxon>dalbergioids sensu lato</taxon>
        <taxon>Dalbergieae</taxon>
        <taxon>Pterocarpus clade</taxon>
        <taxon>Stylosanthes</taxon>
    </lineage>
</organism>
<dbReference type="SUPFAM" id="SSF56112">
    <property type="entry name" value="Protein kinase-like (PK-like)"/>
    <property type="match status" value="1"/>
</dbReference>
<dbReference type="InterPro" id="IPR011009">
    <property type="entry name" value="Kinase-like_dom_sf"/>
</dbReference>
<comment type="caution">
    <text evidence="1">The sequence shown here is derived from an EMBL/GenBank/DDBJ whole genome shotgun (WGS) entry which is preliminary data.</text>
</comment>
<evidence type="ECO:0000313" key="2">
    <source>
        <dbReference type="Proteomes" id="UP001341840"/>
    </source>
</evidence>
<accession>A0ABU6TYG6</accession>
<evidence type="ECO:0000313" key="1">
    <source>
        <dbReference type="EMBL" id="MED6152951.1"/>
    </source>
</evidence>
<name>A0ABU6TYG6_9FABA</name>